<gene>
    <name evidence="2" type="ORF">GKE44_10970</name>
</gene>
<dbReference type="EMBL" id="WKQV01000016">
    <property type="protein sequence ID" value="MSD27659.1"/>
    <property type="molecule type" value="Genomic_DNA"/>
</dbReference>
<protein>
    <submittedName>
        <fullName evidence="2">Uncharacterized protein</fullName>
    </submittedName>
</protein>
<accession>A0A7X2MBW3</accession>
<comment type="caution">
    <text evidence="2">The sequence shown here is derived from an EMBL/GenBank/DDBJ whole genome shotgun (WGS) entry which is preliminary data.</text>
</comment>
<name>A0A7X2MBW3_9FIRM</name>
<feature type="transmembrane region" description="Helical" evidence="1">
    <location>
        <begin position="7"/>
        <end position="27"/>
    </location>
</feature>
<dbReference type="Proteomes" id="UP000465607">
    <property type="component" value="Unassembled WGS sequence"/>
</dbReference>
<evidence type="ECO:0000313" key="3">
    <source>
        <dbReference type="Proteomes" id="UP000465607"/>
    </source>
</evidence>
<dbReference type="AlphaFoldDB" id="A0A7X2MBW3"/>
<keyword evidence="1" id="KW-0812">Transmembrane</keyword>
<keyword evidence="1" id="KW-0472">Membrane</keyword>
<keyword evidence="1" id="KW-1133">Transmembrane helix</keyword>
<reference evidence="2 3" key="1">
    <citation type="journal article" date="2019" name="Nat. Med.">
        <title>A library of human gut bacterial isolates paired with longitudinal multiomics data enables mechanistic microbiome research.</title>
        <authorList>
            <person name="Poyet M."/>
            <person name="Groussin M."/>
            <person name="Gibbons S.M."/>
            <person name="Avila-Pacheco J."/>
            <person name="Jiang X."/>
            <person name="Kearney S.M."/>
            <person name="Perrotta A.R."/>
            <person name="Berdy B."/>
            <person name="Zhao S."/>
            <person name="Lieberman T.D."/>
            <person name="Swanson P.K."/>
            <person name="Smith M."/>
            <person name="Roesemann S."/>
            <person name="Alexander J.E."/>
            <person name="Rich S.A."/>
            <person name="Livny J."/>
            <person name="Vlamakis H."/>
            <person name="Clish C."/>
            <person name="Bullock K."/>
            <person name="Deik A."/>
            <person name="Scott J."/>
            <person name="Pierce K.A."/>
            <person name="Xavier R.J."/>
            <person name="Alm E.J."/>
        </authorList>
    </citation>
    <scope>NUCLEOTIDE SEQUENCE [LARGE SCALE GENOMIC DNA]</scope>
    <source>
        <strain evidence="2 3">BIOML-A5</strain>
    </source>
</reference>
<evidence type="ECO:0000256" key="1">
    <source>
        <dbReference type="SAM" id="Phobius"/>
    </source>
</evidence>
<proteinExistence type="predicted"/>
<evidence type="ECO:0000313" key="2">
    <source>
        <dbReference type="EMBL" id="MSD27659.1"/>
    </source>
</evidence>
<sequence>MNKKQKKIFFCVCMIFFLFLIVTIYLLKQKSPYEYLKEQKGMTAQTTANECLEEIRFDNKYIVFFINENGNLSCAVMKKKIFSYEILRISGELSQSKNSKNYLFSSYEDNGYKWIDWGVINDSDIESVLSNDNKMNIIDNLQYSFRICWIIGNGEENTPPEHEEIRVCETFSVNS</sequence>
<dbReference type="RefSeq" id="WP_154268978.1">
    <property type="nucleotide sequence ID" value="NZ_WKQO01000019.1"/>
</dbReference>
<organism evidence="2 3">
    <name type="scientific">Agathobacter rectalis</name>
    <dbReference type="NCBI Taxonomy" id="39491"/>
    <lineage>
        <taxon>Bacteria</taxon>
        <taxon>Bacillati</taxon>
        <taxon>Bacillota</taxon>
        <taxon>Clostridia</taxon>
        <taxon>Lachnospirales</taxon>
        <taxon>Lachnospiraceae</taxon>
        <taxon>Agathobacter</taxon>
    </lineage>
</organism>